<dbReference type="AlphaFoldDB" id="A0AAD4BPN4"/>
<gene>
    <name evidence="1" type="ORF">L210DRAFT_932865</name>
</gene>
<reference evidence="1" key="1">
    <citation type="submission" date="2019-10" db="EMBL/GenBank/DDBJ databases">
        <authorList>
            <consortium name="DOE Joint Genome Institute"/>
            <person name="Kuo A."/>
            <person name="Miyauchi S."/>
            <person name="Kiss E."/>
            <person name="Drula E."/>
            <person name="Kohler A."/>
            <person name="Sanchez-Garcia M."/>
            <person name="Andreopoulos B."/>
            <person name="Barry K.W."/>
            <person name="Bonito G."/>
            <person name="Buee M."/>
            <person name="Carver A."/>
            <person name="Chen C."/>
            <person name="Cichocki N."/>
            <person name="Clum A."/>
            <person name="Culley D."/>
            <person name="Crous P.W."/>
            <person name="Fauchery L."/>
            <person name="Girlanda M."/>
            <person name="Hayes R."/>
            <person name="Keri Z."/>
            <person name="LaButti K."/>
            <person name="Lipzen A."/>
            <person name="Lombard V."/>
            <person name="Magnuson J."/>
            <person name="Maillard F."/>
            <person name="Morin E."/>
            <person name="Murat C."/>
            <person name="Nolan M."/>
            <person name="Ohm R."/>
            <person name="Pangilinan J."/>
            <person name="Pereira M."/>
            <person name="Perotto S."/>
            <person name="Peter M."/>
            <person name="Riley R."/>
            <person name="Sitrit Y."/>
            <person name="Stielow B."/>
            <person name="Szollosi G."/>
            <person name="Zifcakova L."/>
            <person name="Stursova M."/>
            <person name="Spatafora J.W."/>
            <person name="Tedersoo L."/>
            <person name="Vaario L.-M."/>
            <person name="Yamada A."/>
            <person name="Yan M."/>
            <person name="Wang P."/>
            <person name="Xu J."/>
            <person name="Bruns T."/>
            <person name="Baldrian P."/>
            <person name="Vilgalys R."/>
            <person name="Henrissat B."/>
            <person name="Grigoriev I.V."/>
            <person name="Hibbett D."/>
            <person name="Nagy L.G."/>
            <person name="Martin F.M."/>
        </authorList>
    </citation>
    <scope>NUCLEOTIDE SEQUENCE</scope>
    <source>
        <strain evidence="1">BED1</strain>
    </source>
</reference>
<keyword evidence="2" id="KW-1185">Reference proteome</keyword>
<organism evidence="1 2">
    <name type="scientific">Boletus edulis BED1</name>
    <dbReference type="NCBI Taxonomy" id="1328754"/>
    <lineage>
        <taxon>Eukaryota</taxon>
        <taxon>Fungi</taxon>
        <taxon>Dikarya</taxon>
        <taxon>Basidiomycota</taxon>
        <taxon>Agaricomycotina</taxon>
        <taxon>Agaricomycetes</taxon>
        <taxon>Agaricomycetidae</taxon>
        <taxon>Boletales</taxon>
        <taxon>Boletineae</taxon>
        <taxon>Boletaceae</taxon>
        <taxon>Boletoideae</taxon>
        <taxon>Boletus</taxon>
    </lineage>
</organism>
<sequence>MKGSTTRAYCGGCGNEVDLITSSKGGTYDTNLHAEWCGILLTPPVLWESQLEVALGKFHWDILSAGSSSPSGGGLFVEWDPSDGIAPLWDVRDRKFNVLTRTLTFSKRNVYRHSFVAIAIDGIDCCGLMQKGRPYGATTAVSGRNGKGDHASIASV</sequence>
<evidence type="ECO:0000313" key="1">
    <source>
        <dbReference type="EMBL" id="KAF8436509.1"/>
    </source>
</evidence>
<proteinExistence type="predicted"/>
<protein>
    <submittedName>
        <fullName evidence="1">Uncharacterized protein</fullName>
    </submittedName>
</protein>
<comment type="caution">
    <text evidence="1">The sequence shown here is derived from an EMBL/GenBank/DDBJ whole genome shotgun (WGS) entry which is preliminary data.</text>
</comment>
<reference evidence="1" key="2">
    <citation type="journal article" date="2020" name="Nat. Commun.">
        <title>Large-scale genome sequencing of mycorrhizal fungi provides insights into the early evolution of symbiotic traits.</title>
        <authorList>
            <person name="Miyauchi S."/>
            <person name="Kiss E."/>
            <person name="Kuo A."/>
            <person name="Drula E."/>
            <person name="Kohler A."/>
            <person name="Sanchez-Garcia M."/>
            <person name="Morin E."/>
            <person name="Andreopoulos B."/>
            <person name="Barry K.W."/>
            <person name="Bonito G."/>
            <person name="Buee M."/>
            <person name="Carver A."/>
            <person name="Chen C."/>
            <person name="Cichocki N."/>
            <person name="Clum A."/>
            <person name="Culley D."/>
            <person name="Crous P.W."/>
            <person name="Fauchery L."/>
            <person name="Girlanda M."/>
            <person name="Hayes R.D."/>
            <person name="Keri Z."/>
            <person name="LaButti K."/>
            <person name="Lipzen A."/>
            <person name="Lombard V."/>
            <person name="Magnuson J."/>
            <person name="Maillard F."/>
            <person name="Murat C."/>
            <person name="Nolan M."/>
            <person name="Ohm R.A."/>
            <person name="Pangilinan J."/>
            <person name="Pereira M.F."/>
            <person name="Perotto S."/>
            <person name="Peter M."/>
            <person name="Pfister S."/>
            <person name="Riley R."/>
            <person name="Sitrit Y."/>
            <person name="Stielow J.B."/>
            <person name="Szollosi G."/>
            <person name="Zifcakova L."/>
            <person name="Stursova M."/>
            <person name="Spatafora J.W."/>
            <person name="Tedersoo L."/>
            <person name="Vaario L.M."/>
            <person name="Yamada A."/>
            <person name="Yan M."/>
            <person name="Wang P."/>
            <person name="Xu J."/>
            <person name="Bruns T."/>
            <person name="Baldrian P."/>
            <person name="Vilgalys R."/>
            <person name="Dunand C."/>
            <person name="Henrissat B."/>
            <person name="Grigoriev I.V."/>
            <person name="Hibbett D."/>
            <person name="Nagy L.G."/>
            <person name="Martin F.M."/>
        </authorList>
    </citation>
    <scope>NUCLEOTIDE SEQUENCE</scope>
    <source>
        <strain evidence="1">BED1</strain>
    </source>
</reference>
<name>A0AAD4BPN4_BOLED</name>
<accession>A0AAD4BPN4</accession>
<evidence type="ECO:0000313" key="2">
    <source>
        <dbReference type="Proteomes" id="UP001194468"/>
    </source>
</evidence>
<dbReference type="EMBL" id="WHUW01000021">
    <property type="protein sequence ID" value="KAF8436509.1"/>
    <property type="molecule type" value="Genomic_DNA"/>
</dbReference>
<dbReference type="Proteomes" id="UP001194468">
    <property type="component" value="Unassembled WGS sequence"/>
</dbReference>